<dbReference type="CDD" id="cd00090">
    <property type="entry name" value="HTH_ARSR"/>
    <property type="match status" value="1"/>
</dbReference>
<organism evidence="3 4">
    <name type="scientific">Nocardia transvalensis</name>
    <dbReference type="NCBI Taxonomy" id="37333"/>
    <lineage>
        <taxon>Bacteria</taxon>
        <taxon>Bacillati</taxon>
        <taxon>Actinomycetota</taxon>
        <taxon>Actinomycetes</taxon>
        <taxon>Mycobacteriales</taxon>
        <taxon>Nocardiaceae</taxon>
        <taxon>Nocardia</taxon>
    </lineage>
</organism>
<comment type="similarity">
    <text evidence="1">Belongs to the AHA1 family.</text>
</comment>
<dbReference type="InterPro" id="IPR036390">
    <property type="entry name" value="WH_DNA-bd_sf"/>
</dbReference>
<name>A0A7W9P9A6_9NOCA</name>
<dbReference type="PANTHER" id="PTHR38600">
    <property type="entry name" value="TRANSCRIPTIONAL REGULATORY PROTEIN"/>
    <property type="match status" value="1"/>
</dbReference>
<dbReference type="SUPFAM" id="SSF55961">
    <property type="entry name" value="Bet v1-like"/>
    <property type="match status" value="1"/>
</dbReference>
<sequence length="263" mass="29576">MDEVFKALADPSRRLLLDSLNADNGQTLRQLCAGLDMTRQAVSKHLAVLAAANLVTTRRRGREKLHYLNAEPINAIADRWINRYERGRVHALADLKTALESATMGNEFVYTTYIKTTDRQLWQALTDPAFTKRYWGATFDTDWRKGSEMVWHQQDWSSKDPEQVVLAADPYRTLSYTWHTFDSTFAEKMGMPSDEVAAWGAEPRSKVTFEIEPMGETVKLTVVHDGFGPDSGVLAGISQGWPSILANLKTLLETGETLPEPQS</sequence>
<dbReference type="Gene3D" id="1.10.10.10">
    <property type="entry name" value="Winged helix-like DNA-binding domain superfamily/Winged helix DNA-binding domain"/>
    <property type="match status" value="1"/>
</dbReference>
<evidence type="ECO:0000259" key="2">
    <source>
        <dbReference type="PROSITE" id="PS50987"/>
    </source>
</evidence>
<dbReference type="InterPro" id="IPR036388">
    <property type="entry name" value="WH-like_DNA-bd_sf"/>
</dbReference>
<proteinExistence type="inferred from homology"/>
<dbReference type="PROSITE" id="PS50987">
    <property type="entry name" value="HTH_ARSR_2"/>
    <property type="match status" value="1"/>
</dbReference>
<comment type="caution">
    <text evidence="3">The sequence shown here is derived from an EMBL/GenBank/DDBJ whole genome shotgun (WGS) entry which is preliminary data.</text>
</comment>
<gene>
    <name evidence="3" type="ORF">BJY24_000632</name>
</gene>
<evidence type="ECO:0000313" key="4">
    <source>
        <dbReference type="Proteomes" id="UP000540412"/>
    </source>
</evidence>
<dbReference type="PANTHER" id="PTHR38600:SF1">
    <property type="entry name" value="TRANSCRIPTIONAL REGULATORY PROTEIN"/>
    <property type="match status" value="1"/>
</dbReference>
<dbReference type="InterPro" id="IPR001845">
    <property type="entry name" value="HTH_ArsR_DNA-bd_dom"/>
</dbReference>
<dbReference type="InterPro" id="IPR023393">
    <property type="entry name" value="START-like_dom_sf"/>
</dbReference>
<feature type="domain" description="HTH arsR-type" evidence="2">
    <location>
        <begin position="1"/>
        <end position="88"/>
    </location>
</feature>
<protein>
    <submittedName>
        <fullName evidence="3">Uncharacterized protein YndB with AHSA1/START domain/DNA-binding transcriptional ArsR family regulator</fullName>
    </submittedName>
</protein>
<keyword evidence="3" id="KW-0238">DNA-binding</keyword>
<dbReference type="Proteomes" id="UP000540412">
    <property type="component" value="Unassembled WGS sequence"/>
</dbReference>
<dbReference type="RefSeq" id="WP_040749726.1">
    <property type="nucleotide sequence ID" value="NZ_JACHIT010000001.1"/>
</dbReference>
<evidence type="ECO:0000256" key="1">
    <source>
        <dbReference type="ARBA" id="ARBA00006817"/>
    </source>
</evidence>
<dbReference type="SMART" id="SM00418">
    <property type="entry name" value="HTH_ARSR"/>
    <property type="match status" value="1"/>
</dbReference>
<dbReference type="SUPFAM" id="SSF46785">
    <property type="entry name" value="Winged helix' DNA-binding domain"/>
    <property type="match status" value="1"/>
</dbReference>
<dbReference type="AlphaFoldDB" id="A0A7W9P9A6"/>
<dbReference type="NCBIfam" id="NF033788">
    <property type="entry name" value="HTH_metalloreg"/>
    <property type="match status" value="1"/>
</dbReference>
<dbReference type="PRINTS" id="PR00778">
    <property type="entry name" value="HTHARSR"/>
</dbReference>
<dbReference type="GO" id="GO:0003677">
    <property type="term" value="F:DNA binding"/>
    <property type="evidence" value="ECO:0007669"/>
    <property type="project" value="UniProtKB-KW"/>
</dbReference>
<dbReference type="Pfam" id="PF08327">
    <property type="entry name" value="AHSA1"/>
    <property type="match status" value="1"/>
</dbReference>
<keyword evidence="4" id="KW-1185">Reference proteome</keyword>
<evidence type="ECO:0000313" key="3">
    <source>
        <dbReference type="EMBL" id="MBB5911765.1"/>
    </source>
</evidence>
<dbReference type="GO" id="GO:0003700">
    <property type="term" value="F:DNA-binding transcription factor activity"/>
    <property type="evidence" value="ECO:0007669"/>
    <property type="project" value="InterPro"/>
</dbReference>
<dbReference type="CDD" id="cd08893">
    <property type="entry name" value="SRPBCC_CalC_Aha1-like_GntR-HTH"/>
    <property type="match status" value="1"/>
</dbReference>
<accession>A0A7W9P9A6</accession>
<dbReference type="EMBL" id="JACHIT010000001">
    <property type="protein sequence ID" value="MBB5911765.1"/>
    <property type="molecule type" value="Genomic_DNA"/>
</dbReference>
<dbReference type="Pfam" id="PF12840">
    <property type="entry name" value="HTH_20"/>
    <property type="match status" value="1"/>
</dbReference>
<dbReference type="InterPro" id="IPR011991">
    <property type="entry name" value="ArsR-like_HTH"/>
</dbReference>
<reference evidence="3 4" key="1">
    <citation type="submission" date="2020-08" db="EMBL/GenBank/DDBJ databases">
        <title>Sequencing the genomes of 1000 actinobacteria strains.</title>
        <authorList>
            <person name="Klenk H.-P."/>
        </authorList>
    </citation>
    <scope>NUCLEOTIDE SEQUENCE [LARGE SCALE GENOMIC DNA]</scope>
    <source>
        <strain evidence="3 4">DSM 43582</strain>
    </source>
</reference>
<dbReference type="Gene3D" id="3.30.530.20">
    <property type="match status" value="1"/>
</dbReference>
<dbReference type="InterPro" id="IPR013538">
    <property type="entry name" value="ASHA1/2-like_C"/>
</dbReference>